<feature type="compositionally biased region" description="Polar residues" evidence="9">
    <location>
        <begin position="337"/>
        <end position="348"/>
    </location>
</feature>
<keyword evidence="7 8" id="KW-0067">ATP-binding</keyword>
<evidence type="ECO:0000256" key="8">
    <source>
        <dbReference type="PROSITE-ProRule" id="PRU10141"/>
    </source>
</evidence>
<evidence type="ECO:0000256" key="9">
    <source>
        <dbReference type="SAM" id="MobiDB-lite"/>
    </source>
</evidence>
<dbReference type="STRING" id="93625.A0A409VT65"/>
<evidence type="ECO:0000313" key="11">
    <source>
        <dbReference type="EMBL" id="PPQ69438.1"/>
    </source>
</evidence>
<dbReference type="GO" id="GO:0005524">
    <property type="term" value="F:ATP binding"/>
    <property type="evidence" value="ECO:0007669"/>
    <property type="project" value="UniProtKB-UniRule"/>
</dbReference>
<dbReference type="AlphaFoldDB" id="A0A409VT65"/>
<gene>
    <name evidence="11" type="ORF">CVT25_004830</name>
</gene>
<dbReference type="InterPro" id="IPR050117">
    <property type="entry name" value="MAPK"/>
</dbReference>
<comment type="caution">
    <text evidence="11">The sequence shown here is derived from an EMBL/GenBank/DDBJ whole genome shotgun (WGS) entry which is preliminary data.</text>
</comment>
<comment type="cofactor">
    <cofactor evidence="1">
        <name>Mg(2+)</name>
        <dbReference type="ChEBI" id="CHEBI:18420"/>
    </cofactor>
</comment>
<evidence type="ECO:0000259" key="10">
    <source>
        <dbReference type="PROSITE" id="PS50011"/>
    </source>
</evidence>
<dbReference type="GO" id="GO:0004707">
    <property type="term" value="F:MAP kinase activity"/>
    <property type="evidence" value="ECO:0007669"/>
    <property type="project" value="UniProtKB-EC"/>
</dbReference>
<dbReference type="EC" id="2.7.11.24" evidence="2"/>
<keyword evidence="12" id="KW-1185">Reference proteome</keyword>
<feature type="region of interest" description="Disordered" evidence="9">
    <location>
        <begin position="326"/>
        <end position="348"/>
    </location>
</feature>
<dbReference type="PROSITE" id="PS50011">
    <property type="entry name" value="PROTEIN_KINASE_DOM"/>
    <property type="match status" value="1"/>
</dbReference>
<evidence type="ECO:0000256" key="4">
    <source>
        <dbReference type="ARBA" id="ARBA00022679"/>
    </source>
</evidence>
<evidence type="ECO:0000256" key="5">
    <source>
        <dbReference type="ARBA" id="ARBA00022741"/>
    </source>
</evidence>
<dbReference type="PANTHER" id="PTHR24055">
    <property type="entry name" value="MITOGEN-ACTIVATED PROTEIN KINASE"/>
    <property type="match status" value="1"/>
</dbReference>
<evidence type="ECO:0000256" key="3">
    <source>
        <dbReference type="ARBA" id="ARBA00022527"/>
    </source>
</evidence>
<keyword evidence="3" id="KW-0723">Serine/threonine-protein kinase</keyword>
<protein>
    <recommendedName>
        <fullName evidence="2">mitogen-activated protein kinase</fullName>
        <ecNumber evidence="2">2.7.11.24</ecNumber>
    </recommendedName>
</protein>
<organism evidence="11 12">
    <name type="scientific">Psilocybe cyanescens</name>
    <dbReference type="NCBI Taxonomy" id="93625"/>
    <lineage>
        <taxon>Eukaryota</taxon>
        <taxon>Fungi</taxon>
        <taxon>Dikarya</taxon>
        <taxon>Basidiomycota</taxon>
        <taxon>Agaricomycotina</taxon>
        <taxon>Agaricomycetes</taxon>
        <taxon>Agaricomycetidae</taxon>
        <taxon>Agaricales</taxon>
        <taxon>Agaricineae</taxon>
        <taxon>Strophariaceae</taxon>
        <taxon>Psilocybe</taxon>
    </lineage>
</organism>
<evidence type="ECO:0000256" key="2">
    <source>
        <dbReference type="ARBA" id="ARBA00012411"/>
    </source>
</evidence>
<keyword evidence="4" id="KW-0808">Transferase</keyword>
<dbReference type="FunCoup" id="A0A409VT65">
    <property type="interactions" value="431"/>
</dbReference>
<dbReference type="InterPro" id="IPR017441">
    <property type="entry name" value="Protein_kinase_ATP_BS"/>
</dbReference>
<dbReference type="InParanoid" id="A0A409VT65"/>
<keyword evidence="6" id="KW-0418">Kinase</keyword>
<evidence type="ECO:0000256" key="1">
    <source>
        <dbReference type="ARBA" id="ARBA00001946"/>
    </source>
</evidence>
<accession>A0A409VT65</accession>
<dbReference type="EMBL" id="NHYD01003934">
    <property type="protein sequence ID" value="PPQ69438.1"/>
    <property type="molecule type" value="Genomic_DNA"/>
</dbReference>
<dbReference type="Proteomes" id="UP000283269">
    <property type="component" value="Unassembled WGS sequence"/>
</dbReference>
<evidence type="ECO:0000313" key="12">
    <source>
        <dbReference type="Proteomes" id="UP000283269"/>
    </source>
</evidence>
<dbReference type="Gene3D" id="1.10.510.10">
    <property type="entry name" value="Transferase(Phosphotransferase) domain 1"/>
    <property type="match status" value="1"/>
</dbReference>
<feature type="binding site" evidence="8">
    <location>
        <position position="49"/>
    </location>
    <ligand>
        <name>ATP</name>
        <dbReference type="ChEBI" id="CHEBI:30616"/>
    </ligand>
</feature>
<evidence type="ECO:0000256" key="6">
    <source>
        <dbReference type="ARBA" id="ARBA00022777"/>
    </source>
</evidence>
<dbReference type="SUPFAM" id="SSF56112">
    <property type="entry name" value="Protein kinase-like (PK-like)"/>
    <property type="match status" value="1"/>
</dbReference>
<name>A0A409VT65_PSICY</name>
<feature type="domain" description="Protein kinase" evidence="10">
    <location>
        <begin position="19"/>
        <end position="273"/>
    </location>
</feature>
<reference evidence="11 12" key="1">
    <citation type="journal article" date="2018" name="Evol. Lett.">
        <title>Horizontal gene cluster transfer increased hallucinogenic mushroom diversity.</title>
        <authorList>
            <person name="Reynolds H.T."/>
            <person name="Vijayakumar V."/>
            <person name="Gluck-Thaler E."/>
            <person name="Korotkin H.B."/>
            <person name="Matheny P.B."/>
            <person name="Slot J.C."/>
        </authorList>
    </citation>
    <scope>NUCLEOTIDE SEQUENCE [LARGE SCALE GENOMIC DNA]</scope>
    <source>
        <strain evidence="11 12">2631</strain>
    </source>
</reference>
<dbReference type="InterPro" id="IPR011009">
    <property type="entry name" value="Kinase-like_dom_sf"/>
</dbReference>
<evidence type="ECO:0000256" key="7">
    <source>
        <dbReference type="ARBA" id="ARBA00022840"/>
    </source>
</evidence>
<dbReference type="PROSITE" id="PS00107">
    <property type="entry name" value="PROTEIN_KINASE_ATP"/>
    <property type="match status" value="1"/>
</dbReference>
<keyword evidence="5 8" id="KW-0547">Nucleotide-binding</keyword>
<dbReference type="FunFam" id="1.10.510.10:FF:000049">
    <property type="entry name" value="Mitogen-activated protein kinase"/>
    <property type="match status" value="1"/>
</dbReference>
<dbReference type="Pfam" id="PF00069">
    <property type="entry name" value="Pkinase"/>
    <property type="match status" value="1"/>
</dbReference>
<proteinExistence type="predicted"/>
<dbReference type="InterPro" id="IPR000719">
    <property type="entry name" value="Prot_kinase_dom"/>
</dbReference>
<dbReference type="Gene3D" id="3.30.200.20">
    <property type="entry name" value="Phosphorylase Kinase, domain 1"/>
    <property type="match status" value="1"/>
</dbReference>
<dbReference type="OrthoDB" id="192887at2759"/>
<dbReference type="FunFam" id="3.30.200.20:FF:000050">
    <property type="entry name" value="Mitogen-activated protein kinase"/>
    <property type="match status" value="1"/>
</dbReference>
<sequence>MSFVKLSIFGTSFEVTTRYVDLQPVGMGAFGLVCSAKDQLTGASVAIKKIMKPFSTPVLSKRTYRELKLLKHIQHENIISLSDVFISPLEDLYFVTELLGTDLHRLLTSRPLEKQFIQYFLYQILRGLKYVHSAGVKPSNILVNENCDLKICDFGLARIQDPQMTGYVSTRYYRAPEIMLTWQKYDVAVDIWSTGCIFAEMLEGKPLFPGKDHVNQFSIITELLGTPPDDVIESIASENTLRFVQTIDLLEKMLVFDPRKRIDATQSLAHEYVSPYHDPTDEPVAGEKFDWSFNDADLPVDTWKVMMYSEILDFHQVGDGSTIASGIPEGALAGPENNHTSNGVSLTE</sequence>